<dbReference type="KEGG" id="adu:107464092"/>
<keyword evidence="8" id="KW-0675">Receptor</keyword>
<name>A0A6P4B9C1_ARADU</name>
<dbReference type="RefSeq" id="XP_015938488.3">
    <property type="nucleotide sequence ID" value="XM_016083002.3"/>
</dbReference>
<evidence type="ECO:0000313" key="13">
    <source>
        <dbReference type="RefSeq" id="XP_015938488.3"/>
    </source>
</evidence>
<protein>
    <submittedName>
        <fullName evidence="13">Receptor-like protein EIX2</fullName>
    </submittedName>
</protein>
<organism evidence="12 13">
    <name type="scientific">Arachis duranensis</name>
    <name type="common">Wild peanut</name>
    <dbReference type="NCBI Taxonomy" id="130453"/>
    <lineage>
        <taxon>Eukaryota</taxon>
        <taxon>Viridiplantae</taxon>
        <taxon>Streptophyta</taxon>
        <taxon>Embryophyta</taxon>
        <taxon>Tracheophyta</taxon>
        <taxon>Spermatophyta</taxon>
        <taxon>Magnoliopsida</taxon>
        <taxon>eudicotyledons</taxon>
        <taxon>Gunneridae</taxon>
        <taxon>Pentapetalae</taxon>
        <taxon>rosids</taxon>
        <taxon>fabids</taxon>
        <taxon>Fabales</taxon>
        <taxon>Fabaceae</taxon>
        <taxon>Papilionoideae</taxon>
        <taxon>50 kb inversion clade</taxon>
        <taxon>dalbergioids sensu lato</taxon>
        <taxon>Dalbergieae</taxon>
        <taxon>Pterocarpus clade</taxon>
        <taxon>Arachis</taxon>
    </lineage>
</organism>
<evidence type="ECO:0000256" key="6">
    <source>
        <dbReference type="ARBA" id="ARBA00022989"/>
    </source>
</evidence>
<dbReference type="Proteomes" id="UP000515211">
    <property type="component" value="Chromosome 9"/>
</dbReference>
<dbReference type="GO" id="GO:0016020">
    <property type="term" value="C:membrane"/>
    <property type="evidence" value="ECO:0007669"/>
    <property type="project" value="UniProtKB-SubCell"/>
</dbReference>
<evidence type="ECO:0000256" key="1">
    <source>
        <dbReference type="ARBA" id="ARBA00004479"/>
    </source>
</evidence>
<keyword evidence="5" id="KW-0677">Repeat</keyword>
<gene>
    <name evidence="13" type="primary">LOC107464092</name>
</gene>
<dbReference type="PANTHER" id="PTHR48063">
    <property type="entry name" value="LRR RECEPTOR-LIKE KINASE"/>
    <property type="match status" value="1"/>
</dbReference>
<evidence type="ECO:0000259" key="11">
    <source>
        <dbReference type="Pfam" id="PF08263"/>
    </source>
</evidence>
<evidence type="ECO:0000256" key="4">
    <source>
        <dbReference type="ARBA" id="ARBA00022729"/>
    </source>
</evidence>
<reference evidence="12" key="1">
    <citation type="journal article" date="2016" name="Nat. Genet.">
        <title>The genome sequences of Arachis duranensis and Arachis ipaensis, the diploid ancestors of cultivated peanut.</title>
        <authorList>
            <person name="Bertioli D.J."/>
            <person name="Cannon S.B."/>
            <person name="Froenicke L."/>
            <person name="Huang G."/>
            <person name="Farmer A.D."/>
            <person name="Cannon E.K."/>
            <person name="Liu X."/>
            <person name="Gao D."/>
            <person name="Clevenger J."/>
            <person name="Dash S."/>
            <person name="Ren L."/>
            <person name="Moretzsohn M.C."/>
            <person name="Shirasawa K."/>
            <person name="Huang W."/>
            <person name="Vidigal B."/>
            <person name="Abernathy B."/>
            <person name="Chu Y."/>
            <person name="Niederhuth C.E."/>
            <person name="Umale P."/>
            <person name="Araujo A.C."/>
            <person name="Kozik A."/>
            <person name="Kim K.D."/>
            <person name="Burow M.D."/>
            <person name="Varshney R.K."/>
            <person name="Wang X."/>
            <person name="Zhang X."/>
            <person name="Barkley N."/>
            <person name="Guimaraes P.M."/>
            <person name="Isobe S."/>
            <person name="Guo B."/>
            <person name="Liao B."/>
            <person name="Stalker H.T."/>
            <person name="Schmitz R.J."/>
            <person name="Scheffler B.E."/>
            <person name="Leal-Bertioli S.C."/>
            <person name="Xun X."/>
            <person name="Jackson S.A."/>
            <person name="Michelmore R."/>
            <person name="Ozias-Akins P."/>
        </authorList>
    </citation>
    <scope>NUCLEOTIDE SEQUENCE [LARGE SCALE GENOMIC DNA]</scope>
    <source>
        <strain evidence="12">cv. V14167</strain>
    </source>
</reference>
<dbReference type="InterPro" id="IPR032675">
    <property type="entry name" value="LRR_dom_sf"/>
</dbReference>
<evidence type="ECO:0000256" key="7">
    <source>
        <dbReference type="ARBA" id="ARBA00023136"/>
    </source>
</evidence>
<proteinExistence type="predicted"/>
<dbReference type="InterPro" id="IPR046956">
    <property type="entry name" value="RLP23-like"/>
</dbReference>
<accession>A0A6P4B9C1</accession>
<keyword evidence="4" id="KW-0732">Signal</keyword>
<dbReference type="PANTHER" id="PTHR48063:SF98">
    <property type="entry name" value="LRR RECEPTOR-LIKE SERINE_THREONINE-PROTEIN KINASE FLS2"/>
    <property type="match status" value="1"/>
</dbReference>
<dbReference type="GeneID" id="107464092"/>
<sequence>MFNSSSLVTSNSMMVHCDEKDESILLKFKHEVTDPSDVLSSWSSDEEKDCCQWRGVHCDNITHRVTKLHLPCDTIQSDEILDQDNEKQHCLTGQIPQSMSGMSFLEVLNLSCNNFEGKIPLGTQLEGFTNLSYAGNPKLCGPPLTKLCPQDEKLPNEKQKREDDDDDSSEVCSWFFMGLGIGFATSIWGVLGAILFNRKFRHGYFRFLNIFYDILIRKLKPIS</sequence>
<feature type="transmembrane region" description="Helical" evidence="10">
    <location>
        <begin position="174"/>
        <end position="196"/>
    </location>
</feature>
<evidence type="ECO:0000256" key="10">
    <source>
        <dbReference type="SAM" id="Phobius"/>
    </source>
</evidence>
<keyword evidence="9" id="KW-0325">Glycoprotein</keyword>
<keyword evidence="2" id="KW-0433">Leucine-rich repeat</keyword>
<evidence type="ECO:0000256" key="3">
    <source>
        <dbReference type="ARBA" id="ARBA00022692"/>
    </source>
</evidence>
<dbReference type="Pfam" id="PF08263">
    <property type="entry name" value="LRRNT_2"/>
    <property type="match status" value="1"/>
</dbReference>
<dbReference type="Gene3D" id="3.80.10.10">
    <property type="entry name" value="Ribonuclease Inhibitor"/>
    <property type="match status" value="2"/>
</dbReference>
<keyword evidence="3 10" id="KW-0812">Transmembrane</keyword>
<dbReference type="SUPFAM" id="SSF52058">
    <property type="entry name" value="L domain-like"/>
    <property type="match status" value="1"/>
</dbReference>
<feature type="domain" description="Leucine-rich repeat-containing N-terminal plant-type" evidence="11">
    <location>
        <begin position="19"/>
        <end position="59"/>
    </location>
</feature>
<evidence type="ECO:0000256" key="2">
    <source>
        <dbReference type="ARBA" id="ARBA00022614"/>
    </source>
</evidence>
<reference evidence="13" key="2">
    <citation type="submission" date="2025-08" db="UniProtKB">
        <authorList>
            <consortium name="RefSeq"/>
        </authorList>
    </citation>
    <scope>IDENTIFICATION</scope>
    <source>
        <tissue evidence="13">Whole plant</tissue>
    </source>
</reference>
<keyword evidence="12" id="KW-1185">Reference proteome</keyword>
<evidence type="ECO:0000256" key="8">
    <source>
        <dbReference type="ARBA" id="ARBA00023170"/>
    </source>
</evidence>
<dbReference type="AlphaFoldDB" id="A0A6P4B9C1"/>
<evidence type="ECO:0000256" key="9">
    <source>
        <dbReference type="ARBA" id="ARBA00023180"/>
    </source>
</evidence>
<evidence type="ECO:0000313" key="12">
    <source>
        <dbReference type="Proteomes" id="UP000515211"/>
    </source>
</evidence>
<dbReference type="InterPro" id="IPR013210">
    <property type="entry name" value="LRR_N_plant-typ"/>
</dbReference>
<evidence type="ECO:0000256" key="5">
    <source>
        <dbReference type="ARBA" id="ARBA00022737"/>
    </source>
</evidence>
<keyword evidence="6 10" id="KW-1133">Transmembrane helix</keyword>
<keyword evidence="7 10" id="KW-0472">Membrane</keyword>
<comment type="subcellular location">
    <subcellularLocation>
        <location evidence="1">Membrane</location>
        <topology evidence="1">Single-pass type I membrane protein</topology>
    </subcellularLocation>
</comment>